<reference evidence="2 3" key="1">
    <citation type="submission" date="2020-07" db="EMBL/GenBank/DDBJ databases">
        <title>Comparative genomics of pyrophilous fungi reveals a link between fire events and developmental genes.</title>
        <authorList>
            <consortium name="DOE Joint Genome Institute"/>
            <person name="Steindorff A.S."/>
            <person name="Carver A."/>
            <person name="Calhoun S."/>
            <person name="Stillman K."/>
            <person name="Liu H."/>
            <person name="Lipzen A."/>
            <person name="Pangilinan J."/>
            <person name="Labutti K."/>
            <person name="Bruns T.D."/>
            <person name="Grigoriev I.V."/>
        </authorList>
    </citation>
    <scope>NUCLEOTIDE SEQUENCE [LARGE SCALE GENOMIC DNA]</scope>
    <source>
        <strain evidence="2 3">CBS 144469</strain>
    </source>
</reference>
<organism evidence="2 3">
    <name type="scientific">Ephemerocybe angulata</name>
    <dbReference type="NCBI Taxonomy" id="980116"/>
    <lineage>
        <taxon>Eukaryota</taxon>
        <taxon>Fungi</taxon>
        <taxon>Dikarya</taxon>
        <taxon>Basidiomycota</taxon>
        <taxon>Agaricomycotina</taxon>
        <taxon>Agaricomycetes</taxon>
        <taxon>Agaricomycetidae</taxon>
        <taxon>Agaricales</taxon>
        <taxon>Agaricineae</taxon>
        <taxon>Psathyrellaceae</taxon>
        <taxon>Ephemerocybe</taxon>
    </lineage>
</organism>
<dbReference type="EMBL" id="JACGCI010000005">
    <property type="protein sequence ID" value="KAF6763680.1"/>
    <property type="molecule type" value="Genomic_DNA"/>
</dbReference>
<evidence type="ECO:0000313" key="3">
    <source>
        <dbReference type="Proteomes" id="UP000521943"/>
    </source>
</evidence>
<feature type="transmembrane region" description="Helical" evidence="1">
    <location>
        <begin position="191"/>
        <end position="217"/>
    </location>
</feature>
<keyword evidence="1" id="KW-0812">Transmembrane</keyword>
<keyword evidence="1" id="KW-1133">Transmembrane helix</keyword>
<name>A0A8H6IDP2_9AGAR</name>
<proteinExistence type="predicted"/>
<sequence>MASSQVHELPYHGVGRRTRNGCLGQSLFAISWILNQTLDTAATWSKSLGASGCRSLTWARRRTRILEIKQALRHSSWAIVNNVLLLQVGTTYKRRFEDFAIMSSDLDSIDQWRKDQQDEWNRLSTTLALLATMNTTILAISPQAPNLAFAAWLGGAGLSVCGVFVVQYFSIKAFSITDEDMGSILLEDNDWVALALLASVIASPVVMKLWSAVLFILGTVDYIWETEAMSWRWKILAVVPVLSGTVVMVLAAVLGWIIDRKLEEKASHFILDLQHNVLSTY</sequence>
<keyword evidence="3" id="KW-1185">Reference proteome</keyword>
<feature type="transmembrane region" description="Helical" evidence="1">
    <location>
        <begin position="147"/>
        <end position="170"/>
    </location>
</feature>
<feature type="transmembrane region" description="Helical" evidence="1">
    <location>
        <begin position="237"/>
        <end position="258"/>
    </location>
</feature>
<keyword evidence="1" id="KW-0472">Membrane</keyword>
<protein>
    <submittedName>
        <fullName evidence="2">Uncharacterized protein</fullName>
    </submittedName>
</protein>
<dbReference type="Proteomes" id="UP000521943">
    <property type="component" value="Unassembled WGS sequence"/>
</dbReference>
<dbReference type="AlphaFoldDB" id="A0A8H6IDP2"/>
<dbReference type="OrthoDB" id="3036455at2759"/>
<feature type="transmembrane region" description="Helical" evidence="1">
    <location>
        <begin position="123"/>
        <end position="141"/>
    </location>
</feature>
<accession>A0A8H6IDP2</accession>
<evidence type="ECO:0000256" key="1">
    <source>
        <dbReference type="SAM" id="Phobius"/>
    </source>
</evidence>
<comment type="caution">
    <text evidence="2">The sequence shown here is derived from an EMBL/GenBank/DDBJ whole genome shotgun (WGS) entry which is preliminary data.</text>
</comment>
<gene>
    <name evidence="2" type="ORF">DFP72DRAFT_1136337</name>
</gene>
<evidence type="ECO:0000313" key="2">
    <source>
        <dbReference type="EMBL" id="KAF6763680.1"/>
    </source>
</evidence>